<sequence length="158" mass="18699">MENEILYYMKGDREQLVVPAALRDRVIASNHDHALFGHLRTRHTLYRVRESFWWPSMANDVKDWCETCRPCQRRTPARGTDPEVTSIPVSGPRELYEMDIVGTQEAVSVQWSSPPAKWFWFGMRQEENTRNTFTVGKDKEILRMHMSTRFREEVHKNT</sequence>
<proteinExistence type="predicted"/>
<gene>
    <name evidence="2" type="ORF">Cvel_13303</name>
</gene>
<dbReference type="VEuPathDB" id="CryptoDB:Cvel_13303"/>
<reference evidence="2" key="1">
    <citation type="submission" date="2014-11" db="EMBL/GenBank/DDBJ databases">
        <authorList>
            <person name="Otto D Thomas"/>
            <person name="Naeem Raeece"/>
        </authorList>
    </citation>
    <scope>NUCLEOTIDE SEQUENCE</scope>
</reference>
<protein>
    <recommendedName>
        <fullName evidence="1">Integrase zinc-binding domain-containing protein</fullName>
    </recommendedName>
</protein>
<accession>A0A0G4IDK0</accession>
<dbReference type="FunFam" id="1.10.340.70:FF:000001">
    <property type="entry name" value="Retrovirus-related Pol polyprotein from transposon gypsy-like Protein"/>
    <property type="match status" value="1"/>
</dbReference>
<dbReference type="PANTHER" id="PTHR47266">
    <property type="entry name" value="ENDONUCLEASE-RELATED"/>
    <property type="match status" value="1"/>
</dbReference>
<dbReference type="PhylomeDB" id="A0A0G4IDK0"/>
<feature type="domain" description="Integrase zinc-binding" evidence="1">
    <location>
        <begin position="18"/>
        <end position="76"/>
    </location>
</feature>
<dbReference type="InterPro" id="IPR041588">
    <property type="entry name" value="Integrase_H2C2"/>
</dbReference>
<dbReference type="Gene3D" id="1.10.340.70">
    <property type="match status" value="1"/>
</dbReference>
<evidence type="ECO:0000259" key="1">
    <source>
        <dbReference type="Pfam" id="PF17921"/>
    </source>
</evidence>
<name>A0A0G4IDK0_9ALVE</name>
<dbReference type="EMBL" id="CDMZ01005847">
    <property type="protein sequence ID" value="CEM55148.1"/>
    <property type="molecule type" value="Genomic_DNA"/>
</dbReference>
<evidence type="ECO:0000313" key="2">
    <source>
        <dbReference type="EMBL" id="CEM55148.1"/>
    </source>
</evidence>
<organism evidence="2">
    <name type="scientific">Chromera velia CCMP2878</name>
    <dbReference type="NCBI Taxonomy" id="1169474"/>
    <lineage>
        <taxon>Eukaryota</taxon>
        <taxon>Sar</taxon>
        <taxon>Alveolata</taxon>
        <taxon>Colpodellida</taxon>
        <taxon>Chromeraceae</taxon>
        <taxon>Chromera</taxon>
    </lineage>
</organism>
<dbReference type="AlphaFoldDB" id="A0A0G4IDK0"/>
<dbReference type="Pfam" id="PF17921">
    <property type="entry name" value="Integrase_H2C2"/>
    <property type="match status" value="1"/>
</dbReference>
<dbReference type="InterPro" id="IPR052160">
    <property type="entry name" value="Gypsy_RT_Integrase-like"/>
</dbReference>